<dbReference type="InterPro" id="IPR043502">
    <property type="entry name" value="DNA/RNA_pol_sf"/>
</dbReference>
<evidence type="ECO:0000256" key="1">
    <source>
        <dbReference type="ARBA" id="ARBA00023268"/>
    </source>
</evidence>
<comment type="caution">
    <text evidence="3">The sequence shown here is derived from an EMBL/GenBank/DDBJ whole genome shotgun (WGS) entry which is preliminary data.</text>
</comment>
<feature type="domain" description="Reverse transcriptase/retrotransposon-derived protein RNase H-like" evidence="2">
    <location>
        <begin position="75"/>
        <end position="164"/>
    </location>
</feature>
<organism evidence="3 4">
    <name type="scientific">Trifolium pratense</name>
    <name type="common">Red clover</name>
    <dbReference type="NCBI Taxonomy" id="57577"/>
    <lineage>
        <taxon>Eukaryota</taxon>
        <taxon>Viridiplantae</taxon>
        <taxon>Streptophyta</taxon>
        <taxon>Embryophyta</taxon>
        <taxon>Tracheophyta</taxon>
        <taxon>Spermatophyta</taxon>
        <taxon>Magnoliopsida</taxon>
        <taxon>eudicotyledons</taxon>
        <taxon>Gunneridae</taxon>
        <taxon>Pentapetalae</taxon>
        <taxon>rosids</taxon>
        <taxon>fabids</taxon>
        <taxon>Fabales</taxon>
        <taxon>Fabaceae</taxon>
        <taxon>Papilionoideae</taxon>
        <taxon>50 kb inversion clade</taxon>
        <taxon>NPAAA clade</taxon>
        <taxon>Hologalegina</taxon>
        <taxon>IRL clade</taxon>
        <taxon>Trifolieae</taxon>
        <taxon>Trifolium</taxon>
    </lineage>
</organism>
<evidence type="ECO:0000259" key="2">
    <source>
        <dbReference type="Pfam" id="PF17919"/>
    </source>
</evidence>
<dbReference type="Pfam" id="PF17919">
    <property type="entry name" value="RT_RNaseH_2"/>
    <property type="match status" value="1"/>
</dbReference>
<keyword evidence="1" id="KW-0511">Multifunctional enzyme</keyword>
<dbReference type="EMBL" id="ASHM01064771">
    <property type="protein sequence ID" value="PNX91024.1"/>
    <property type="molecule type" value="Genomic_DNA"/>
</dbReference>
<gene>
    <name evidence="3" type="ORF">L195_g047153</name>
</gene>
<accession>A0A2K3MJT2</accession>
<dbReference type="InterPro" id="IPR043128">
    <property type="entry name" value="Rev_trsase/Diguanyl_cyclase"/>
</dbReference>
<reference evidence="3 4" key="2">
    <citation type="journal article" date="2017" name="Front. Plant Sci.">
        <title>Gene Classification and Mining of Molecular Markers Useful in Red Clover (Trifolium pratense) Breeding.</title>
        <authorList>
            <person name="Istvanek J."/>
            <person name="Dluhosova J."/>
            <person name="Dluhos P."/>
            <person name="Patkova L."/>
            <person name="Nedelnik J."/>
            <person name="Repkova J."/>
        </authorList>
    </citation>
    <scope>NUCLEOTIDE SEQUENCE [LARGE SCALE GENOMIC DNA]</scope>
    <source>
        <strain evidence="4">cv. Tatra</strain>
        <tissue evidence="3">Young leaves</tissue>
    </source>
</reference>
<feature type="non-terminal residue" evidence="3">
    <location>
        <position position="219"/>
    </location>
</feature>
<dbReference type="STRING" id="57577.A0A2K3MJT2"/>
<name>A0A2K3MJT2_TRIPR</name>
<reference evidence="3 4" key="1">
    <citation type="journal article" date="2014" name="Am. J. Bot.">
        <title>Genome assembly and annotation for red clover (Trifolium pratense; Fabaceae).</title>
        <authorList>
            <person name="Istvanek J."/>
            <person name="Jaros M."/>
            <person name="Krenek A."/>
            <person name="Repkova J."/>
        </authorList>
    </citation>
    <scope>NUCLEOTIDE SEQUENCE [LARGE SCALE GENOMIC DNA]</scope>
    <source>
        <strain evidence="4">cv. Tatra</strain>
        <tissue evidence="3">Young leaves</tissue>
    </source>
</reference>
<sequence>MGLLVRKETHLEHIAIVLQVLQQNHFVANKNKCAFGQEKVEFMDHVISKAGVTVDPANVESKPLTELTKKEGFKWNEAAAEAFQKLKVAVTTAPVLVLPNFKLPFEIECDASGRGVGAVLMQMRHPIAYFSKALASSKLYKSAYDKELMALVLAIQHWPHYLLAISFPSSTLSRLVPLPPYSFHCCLGRDKFDAGKHTQEWLVQWEGIDVGDDTWEEEL</sequence>
<dbReference type="AlphaFoldDB" id="A0A2K3MJT2"/>
<dbReference type="PANTHER" id="PTHR37984:SF5">
    <property type="entry name" value="PROTEIN NYNRIN-LIKE"/>
    <property type="match status" value="1"/>
</dbReference>
<proteinExistence type="predicted"/>
<dbReference type="GO" id="GO:0003824">
    <property type="term" value="F:catalytic activity"/>
    <property type="evidence" value="ECO:0007669"/>
    <property type="project" value="UniProtKB-KW"/>
</dbReference>
<evidence type="ECO:0000313" key="3">
    <source>
        <dbReference type="EMBL" id="PNX91024.1"/>
    </source>
</evidence>
<dbReference type="Gene3D" id="3.30.70.270">
    <property type="match status" value="2"/>
</dbReference>
<dbReference type="PANTHER" id="PTHR37984">
    <property type="entry name" value="PROTEIN CBG26694"/>
    <property type="match status" value="1"/>
</dbReference>
<dbReference type="InterPro" id="IPR041577">
    <property type="entry name" value="RT_RNaseH_2"/>
</dbReference>
<evidence type="ECO:0000313" key="4">
    <source>
        <dbReference type="Proteomes" id="UP000236291"/>
    </source>
</evidence>
<protein>
    <submittedName>
        <fullName evidence="3">Retrotransposon-related protein</fullName>
    </submittedName>
</protein>
<dbReference type="SUPFAM" id="SSF56672">
    <property type="entry name" value="DNA/RNA polymerases"/>
    <property type="match status" value="1"/>
</dbReference>
<dbReference type="Proteomes" id="UP000236291">
    <property type="component" value="Unassembled WGS sequence"/>
</dbReference>
<dbReference type="InterPro" id="IPR050951">
    <property type="entry name" value="Retrovirus_Pol_polyprotein"/>
</dbReference>